<dbReference type="HOGENOM" id="CLU_3360301_0_0_1"/>
<reference evidence="3" key="1">
    <citation type="submission" date="2011-08" db="EMBL/GenBank/DDBJ databases">
        <authorList>
            <person name="Rombauts S."/>
        </authorList>
    </citation>
    <scope>NUCLEOTIDE SEQUENCE</scope>
    <source>
        <strain evidence="3">London</strain>
    </source>
</reference>
<feature type="transmembrane region" description="Helical" evidence="1">
    <location>
        <begin position="6"/>
        <end position="25"/>
    </location>
</feature>
<keyword evidence="3" id="KW-1185">Reference proteome</keyword>
<sequence>MSKKNGLIFGLMLTPSKTFLHYLIVMRWPFWRIKKI</sequence>
<keyword evidence="1" id="KW-0812">Transmembrane</keyword>
<reference evidence="2" key="2">
    <citation type="submission" date="2015-06" db="UniProtKB">
        <authorList>
            <consortium name="EnsemblMetazoa"/>
        </authorList>
    </citation>
    <scope>IDENTIFICATION</scope>
</reference>
<dbReference type="AlphaFoldDB" id="T1K6Q0"/>
<organism evidence="2 3">
    <name type="scientific">Tetranychus urticae</name>
    <name type="common">Two-spotted spider mite</name>
    <dbReference type="NCBI Taxonomy" id="32264"/>
    <lineage>
        <taxon>Eukaryota</taxon>
        <taxon>Metazoa</taxon>
        <taxon>Ecdysozoa</taxon>
        <taxon>Arthropoda</taxon>
        <taxon>Chelicerata</taxon>
        <taxon>Arachnida</taxon>
        <taxon>Acari</taxon>
        <taxon>Acariformes</taxon>
        <taxon>Trombidiformes</taxon>
        <taxon>Prostigmata</taxon>
        <taxon>Eleutherengona</taxon>
        <taxon>Raphignathae</taxon>
        <taxon>Tetranychoidea</taxon>
        <taxon>Tetranychidae</taxon>
        <taxon>Tetranychus</taxon>
    </lineage>
</organism>
<accession>T1K6Q0</accession>
<keyword evidence="1" id="KW-1133">Transmembrane helix</keyword>
<evidence type="ECO:0000256" key="1">
    <source>
        <dbReference type="SAM" id="Phobius"/>
    </source>
</evidence>
<dbReference type="EnsemblMetazoa" id="tetur06g01290.1">
    <property type="protein sequence ID" value="tetur06g01290.1"/>
    <property type="gene ID" value="tetur06g01290"/>
</dbReference>
<proteinExistence type="predicted"/>
<name>T1K6Q0_TETUR</name>
<dbReference type="EMBL" id="CAEY01001794">
    <property type="status" value="NOT_ANNOTATED_CDS"/>
    <property type="molecule type" value="Genomic_DNA"/>
</dbReference>
<dbReference type="Proteomes" id="UP000015104">
    <property type="component" value="Unassembled WGS sequence"/>
</dbReference>
<protein>
    <submittedName>
        <fullName evidence="2">Uncharacterized protein</fullName>
    </submittedName>
</protein>
<evidence type="ECO:0000313" key="3">
    <source>
        <dbReference type="Proteomes" id="UP000015104"/>
    </source>
</evidence>
<keyword evidence="1" id="KW-0472">Membrane</keyword>
<evidence type="ECO:0000313" key="2">
    <source>
        <dbReference type="EnsemblMetazoa" id="tetur06g01290.1"/>
    </source>
</evidence>